<dbReference type="EMBL" id="CP019609">
    <property type="protein sequence ID" value="AQP53710.1"/>
    <property type="molecule type" value="Genomic_DNA"/>
</dbReference>
<keyword evidence="1 3" id="KW-0474">Menaquinone biosynthesis</keyword>
<evidence type="ECO:0000313" key="5">
    <source>
        <dbReference type="Proteomes" id="UP000188246"/>
    </source>
</evidence>
<dbReference type="UniPathway" id="UPA00079"/>
<dbReference type="GO" id="GO:0070205">
    <property type="term" value="F:2-succinyl-6-hydroxy-2,4-cyclohexadiene-1-carboxylate synthase activity"/>
    <property type="evidence" value="ECO:0007669"/>
    <property type="project" value="UniProtKB-UniRule"/>
</dbReference>
<dbReference type="KEGG" id="vpi:BW732_05290"/>
<dbReference type="SUPFAM" id="SSF53474">
    <property type="entry name" value="alpha/beta-Hydrolases"/>
    <property type="match status" value="1"/>
</dbReference>
<sequence>MQLVVDDVSYHAKWLTSYKHQQPTLVCLHGFTSTHQTFAFLTQSAEMAGYNLLAFDLIGHGKSDSPAMAAPYTYQMVLKVIAQLLDQLGLAQVAILGYSMGARVAIGFTISYPERVSRLIIESGTPGLKTSTERQTRRQSDERLAERILTEGVPAFVDFWGNLPLFDTQKNLPKRVRDRVRLERLSQSAQGLANSLRFMGTGSMPNYWPRLASLKIVPVAIIVGERDTKFCRIADAIHHQLPTSQIICVPDAGHCVHLERPDQIAYLVTQLMEGIV</sequence>
<name>A0A1Q2D5N5_9ENTE</name>
<dbReference type="OrthoDB" id="9808398at2"/>
<dbReference type="InterPro" id="IPR022485">
    <property type="entry name" value="SHCHC_synthase_MenH"/>
</dbReference>
<dbReference type="InterPro" id="IPR000639">
    <property type="entry name" value="Epox_hydrolase-like"/>
</dbReference>
<dbReference type="RefSeq" id="WP_077275795.1">
    <property type="nucleotide sequence ID" value="NZ_CP019609.1"/>
</dbReference>
<evidence type="ECO:0000256" key="1">
    <source>
        <dbReference type="ARBA" id="ARBA00022428"/>
    </source>
</evidence>
<dbReference type="InterPro" id="IPR000073">
    <property type="entry name" value="AB_hydrolase_1"/>
</dbReference>
<comment type="function">
    <text evidence="3">Catalyzes a proton abstraction reaction that results in 2,5-elimination of pyruvate from 2-succinyl-5-enolpyruvyl-6-hydroxy-3-cyclohexene-1-carboxylate (SEPHCHC) and the formation of 2-succinyl-6-hydroxy-2,4-cyclohexadiene-1-carboxylate (SHCHC).</text>
</comment>
<reference evidence="4 5" key="1">
    <citation type="journal article" date="2010" name="Int. J. Syst. Evol. Microbiol.">
        <title>Vagococcus penaei sp. nov., isolated from spoilage microbiota of cooked shrimp (Penaeus vannamei).</title>
        <authorList>
            <person name="Jaffres E."/>
            <person name="Prevost H."/>
            <person name="Rossero A."/>
            <person name="Joffraud J.J."/>
            <person name="Dousset X."/>
        </authorList>
    </citation>
    <scope>NUCLEOTIDE SEQUENCE [LARGE SCALE GENOMIC DNA]</scope>
    <source>
        <strain evidence="4 5">CD276</strain>
    </source>
</reference>
<dbReference type="Pfam" id="PF00561">
    <property type="entry name" value="Abhydrolase_1"/>
    <property type="match status" value="1"/>
</dbReference>
<dbReference type="PANTHER" id="PTHR42916">
    <property type="entry name" value="2-SUCCINYL-5-ENOLPYRUVYL-6-HYDROXY-3-CYCLOHEXENE-1-CARBOXYLATE SYNTHASE"/>
    <property type="match status" value="1"/>
</dbReference>
<comment type="similarity">
    <text evidence="3">Belongs to the AB hydrolase superfamily. MenH family.</text>
</comment>
<comment type="catalytic activity">
    <reaction evidence="3">
        <text>5-enolpyruvoyl-6-hydroxy-2-succinyl-cyclohex-3-ene-1-carboxylate = (1R,6R)-6-hydroxy-2-succinyl-cyclohexa-2,4-diene-1-carboxylate + pyruvate</text>
        <dbReference type="Rhea" id="RHEA:25597"/>
        <dbReference type="ChEBI" id="CHEBI:15361"/>
        <dbReference type="ChEBI" id="CHEBI:58689"/>
        <dbReference type="ChEBI" id="CHEBI:58818"/>
        <dbReference type="EC" id="4.2.99.20"/>
    </reaction>
</comment>
<organism evidence="4 5">
    <name type="scientific">Vagococcus penaei</name>
    <dbReference type="NCBI Taxonomy" id="633807"/>
    <lineage>
        <taxon>Bacteria</taxon>
        <taxon>Bacillati</taxon>
        <taxon>Bacillota</taxon>
        <taxon>Bacilli</taxon>
        <taxon>Lactobacillales</taxon>
        <taxon>Enterococcaceae</taxon>
        <taxon>Vagococcus</taxon>
    </lineage>
</organism>
<dbReference type="GO" id="GO:0009234">
    <property type="term" value="P:menaquinone biosynthetic process"/>
    <property type="evidence" value="ECO:0007669"/>
    <property type="project" value="UniProtKB-UniRule"/>
</dbReference>
<dbReference type="AlphaFoldDB" id="A0A1Q2D5N5"/>
<proteinExistence type="inferred from homology"/>
<dbReference type="NCBIfam" id="TIGR03695">
    <property type="entry name" value="menH_SHCHC"/>
    <property type="match status" value="1"/>
</dbReference>
<evidence type="ECO:0000256" key="3">
    <source>
        <dbReference type="HAMAP-Rule" id="MF_01660"/>
    </source>
</evidence>
<comment type="subunit">
    <text evidence="3">Monomer.</text>
</comment>
<dbReference type="HAMAP" id="MF_01660">
    <property type="entry name" value="MenH"/>
    <property type="match status" value="1"/>
</dbReference>
<dbReference type="InterPro" id="IPR029058">
    <property type="entry name" value="AB_hydrolase_fold"/>
</dbReference>
<dbReference type="PANTHER" id="PTHR42916:SF1">
    <property type="entry name" value="PROTEIN PHYLLO, CHLOROPLASTIC"/>
    <property type="match status" value="1"/>
</dbReference>
<dbReference type="STRING" id="633807.BW732_05290"/>
<gene>
    <name evidence="3" type="primary">menH</name>
    <name evidence="4" type="ORF">BW732_05290</name>
</gene>
<comment type="pathway">
    <text evidence="3">Quinol/quinone metabolism; menaquinone biosynthesis.</text>
</comment>
<comment type="pathway">
    <text evidence="3">Quinol/quinone metabolism; 1,4-dihydroxy-2-naphthoate biosynthesis; 1,4-dihydroxy-2-naphthoate from chorismate: step 3/7.</text>
</comment>
<evidence type="ECO:0000313" key="4">
    <source>
        <dbReference type="EMBL" id="AQP53710.1"/>
    </source>
</evidence>
<dbReference type="Proteomes" id="UP000188246">
    <property type="component" value="Chromosome"/>
</dbReference>
<dbReference type="PRINTS" id="PR00111">
    <property type="entry name" value="ABHYDROLASE"/>
</dbReference>
<dbReference type="UniPathway" id="UPA01057">
    <property type="reaction ID" value="UER00900"/>
</dbReference>
<dbReference type="PRINTS" id="PR00412">
    <property type="entry name" value="EPOXHYDRLASE"/>
</dbReference>
<evidence type="ECO:0000256" key="2">
    <source>
        <dbReference type="ARBA" id="ARBA00023239"/>
    </source>
</evidence>
<keyword evidence="2 3" id="KW-0456">Lyase</keyword>
<protein>
    <recommendedName>
        <fullName evidence="3">Putative 2-succinyl-6-hydroxy-2,4-cyclohexadiene-1-carboxylate synthase</fullName>
        <shortName evidence="3">SHCHC synthase</shortName>
        <ecNumber evidence="3">4.2.99.20</ecNumber>
    </recommendedName>
</protein>
<accession>A0A1Q2D5N5</accession>
<dbReference type="EC" id="4.2.99.20" evidence="3"/>
<keyword evidence="5" id="KW-1185">Reference proteome</keyword>
<dbReference type="Gene3D" id="3.40.50.1820">
    <property type="entry name" value="alpha/beta hydrolase"/>
    <property type="match status" value="1"/>
</dbReference>